<dbReference type="Gene3D" id="1.25.40.10">
    <property type="entry name" value="Tetratricopeptide repeat domain"/>
    <property type="match status" value="6"/>
</dbReference>
<protein>
    <recommendedName>
        <fullName evidence="6">Pentatricopeptide repeat-containing protein</fullName>
    </recommendedName>
</protein>
<dbReference type="Pfam" id="PF01535">
    <property type="entry name" value="PPR"/>
    <property type="match status" value="5"/>
</dbReference>
<comment type="caution">
    <text evidence="4">The sequence shown here is derived from an EMBL/GenBank/DDBJ whole genome shotgun (WGS) entry which is preliminary data.</text>
</comment>
<dbReference type="EMBL" id="JAXQNO010000012">
    <property type="protein sequence ID" value="KAK4787745.1"/>
    <property type="molecule type" value="Genomic_DNA"/>
</dbReference>
<dbReference type="InterPro" id="IPR002885">
    <property type="entry name" value="PPR_rpt"/>
</dbReference>
<feature type="repeat" description="PPR" evidence="3">
    <location>
        <begin position="270"/>
        <end position="304"/>
    </location>
</feature>
<feature type="repeat" description="PPR" evidence="3">
    <location>
        <begin position="441"/>
        <end position="475"/>
    </location>
</feature>
<dbReference type="Pfam" id="PF13041">
    <property type="entry name" value="PPR_2"/>
    <property type="match status" value="1"/>
</dbReference>
<feature type="repeat" description="PPR" evidence="3">
    <location>
        <begin position="649"/>
        <end position="683"/>
    </location>
</feature>
<keyword evidence="2" id="KW-0677">Repeat</keyword>
<accession>A0AAN7R4D1</accession>
<dbReference type="PANTHER" id="PTHR47939">
    <property type="entry name" value="MEMBRANE-ASSOCIATED SALT-INDUCIBLE PROTEIN-LIKE"/>
    <property type="match status" value="1"/>
</dbReference>
<feature type="repeat" description="PPR" evidence="3">
    <location>
        <begin position="305"/>
        <end position="339"/>
    </location>
</feature>
<comment type="similarity">
    <text evidence="1">Belongs to the PPR family. P subfamily.</text>
</comment>
<organism evidence="4 5">
    <name type="scientific">Trapa natans</name>
    <name type="common">Water chestnut</name>
    <dbReference type="NCBI Taxonomy" id="22666"/>
    <lineage>
        <taxon>Eukaryota</taxon>
        <taxon>Viridiplantae</taxon>
        <taxon>Streptophyta</taxon>
        <taxon>Embryophyta</taxon>
        <taxon>Tracheophyta</taxon>
        <taxon>Spermatophyta</taxon>
        <taxon>Magnoliopsida</taxon>
        <taxon>eudicotyledons</taxon>
        <taxon>Gunneridae</taxon>
        <taxon>Pentapetalae</taxon>
        <taxon>rosids</taxon>
        <taxon>malvids</taxon>
        <taxon>Myrtales</taxon>
        <taxon>Lythraceae</taxon>
        <taxon>Trapa</taxon>
    </lineage>
</organism>
<evidence type="ECO:0000313" key="5">
    <source>
        <dbReference type="Proteomes" id="UP001346149"/>
    </source>
</evidence>
<proteinExistence type="inferred from homology"/>
<dbReference type="Pfam" id="PF12854">
    <property type="entry name" value="PPR_1"/>
    <property type="match status" value="1"/>
</dbReference>
<evidence type="ECO:0000256" key="2">
    <source>
        <dbReference type="ARBA" id="ARBA00022737"/>
    </source>
</evidence>
<sequence>MAVKLLPSVFPKKARHCVNLLARLSSVPCAVDFGILQETHQGSSSSSGYESNVKSLRNNLVPDNLIWVLRSTPDIETSVRIFRWAALQKIFQHTAGTYCVMALKLGLAGNVREMEVLCQNMIKDECPGAEDVLVSLVETFVEHRRVNVAIRVLVSMIAGNFRPSILLFNAILGSLVAEKGDLKDVLFVYKEMVKACRVPTVDTLNYLLEALFEAGWVDSALDQYRRMNKKGCHPNSRTFEVVIGNLIMMDCANEAVPILKDMLELGVQMDSRFYTLVVPHFCKENNLAEGMRLFESMKAAKFVPDITIYATLIHHLCSKFLVVEANRLLQEMINNGVMPSDDILEDMVIGLCRLGKISQAIDLLEDKKVLATSPHNALISGCCNAGEFFLAKQLLEKIMCESAIADCGSWNILVRWLSQHCNLKQALQVLGNMIVTSLVPDSSTVSALVIGYCKLGKYDDATKLFDRFYANFFVLDSLSYSELIRGLCEVGKYSKATEIFCCMSMRKHSLESSSFNMLIKGVFDEGGIHEAKEILSLAADCGVHYNDETYSVLLNCLSETPKYQLVLLAQIVINGFDISSDAYAILIRGIFHTSVRVNEAALLFNLMVAERAIPESECLLDLLSLFACRSQLHMISSSIDMLLYDLVLNSDMYSLLINGLWKEGYVCKARELLDLMLERGWIPDASTHGLFIGPTSIQETDCRNFQIDNSIVQDNISSILAEGLERI</sequence>
<feature type="repeat" description="PPR" evidence="3">
    <location>
        <begin position="476"/>
        <end position="512"/>
    </location>
</feature>
<evidence type="ECO:0008006" key="6">
    <source>
        <dbReference type="Google" id="ProtNLM"/>
    </source>
</evidence>
<evidence type="ECO:0000313" key="4">
    <source>
        <dbReference type="EMBL" id="KAK4787745.1"/>
    </source>
</evidence>
<dbReference type="PANTHER" id="PTHR47939:SF13">
    <property type="entry name" value="OS03G0201400 PROTEIN"/>
    <property type="match status" value="1"/>
</dbReference>
<gene>
    <name evidence="4" type="ORF">SAY86_011578</name>
</gene>
<dbReference type="AlphaFoldDB" id="A0AAN7R4D1"/>
<evidence type="ECO:0000256" key="3">
    <source>
        <dbReference type="PROSITE-ProRule" id="PRU00708"/>
    </source>
</evidence>
<reference evidence="4 5" key="1">
    <citation type="journal article" date="2023" name="Hortic Res">
        <title>Pangenome of water caltrop reveals structural variations and asymmetric subgenome divergence after allopolyploidization.</title>
        <authorList>
            <person name="Zhang X."/>
            <person name="Chen Y."/>
            <person name="Wang L."/>
            <person name="Yuan Y."/>
            <person name="Fang M."/>
            <person name="Shi L."/>
            <person name="Lu R."/>
            <person name="Comes H.P."/>
            <person name="Ma Y."/>
            <person name="Chen Y."/>
            <person name="Huang G."/>
            <person name="Zhou Y."/>
            <person name="Zheng Z."/>
            <person name="Qiu Y."/>
        </authorList>
    </citation>
    <scope>NUCLEOTIDE SEQUENCE [LARGE SCALE GENOMIC DNA]</scope>
    <source>
        <strain evidence="4">F231</strain>
    </source>
</reference>
<dbReference type="PROSITE" id="PS51375">
    <property type="entry name" value="PPR"/>
    <property type="match status" value="6"/>
</dbReference>
<dbReference type="InterPro" id="IPR011990">
    <property type="entry name" value="TPR-like_helical_dom_sf"/>
</dbReference>
<evidence type="ECO:0000256" key="1">
    <source>
        <dbReference type="ARBA" id="ARBA00007626"/>
    </source>
</evidence>
<dbReference type="Proteomes" id="UP001346149">
    <property type="component" value="Unassembled WGS sequence"/>
</dbReference>
<dbReference type="InterPro" id="IPR050667">
    <property type="entry name" value="PPR-containing_protein"/>
</dbReference>
<dbReference type="NCBIfam" id="TIGR00756">
    <property type="entry name" value="PPR"/>
    <property type="match status" value="7"/>
</dbReference>
<name>A0AAN7R4D1_TRANT</name>
<keyword evidence="5" id="KW-1185">Reference proteome</keyword>
<feature type="repeat" description="PPR" evidence="3">
    <location>
        <begin position="200"/>
        <end position="234"/>
    </location>
</feature>